<evidence type="ECO:0000256" key="1">
    <source>
        <dbReference type="SAM" id="MobiDB-lite"/>
    </source>
</evidence>
<feature type="region of interest" description="Disordered" evidence="1">
    <location>
        <begin position="141"/>
        <end position="163"/>
    </location>
</feature>
<dbReference type="EMBL" id="KQ001711">
    <property type="protein sequence ID" value="KJP85810.1"/>
    <property type="molecule type" value="Genomic_DNA"/>
</dbReference>
<keyword evidence="2" id="KW-0812">Transmembrane</keyword>
<dbReference type="VEuPathDB" id="PlasmoDB:AK88_04569"/>
<sequence length="495" mass="57800">MMFHANLSIFSSILYSKQYFHDLIELGTSWKNTAEQNDTLGVRISRLLMVEVDMQTPEQNNTLPDSPSRDPFKEPIVQAKEEAAKDKRPFLRGETNVPSGEPTQQSEEHELYKRQYVPVDSIPDHIIKCFKPYEDISHMYREEPKKEKKKKMSKDKLRRRNNNVNHRAFHKIDEYEELIDRSLKYDEKGHRDKRDEFLSGDSRKLDRNGTDNSIAFHYEMTCFDERLTDYDINEKLEQIEEEPHTCELLSLYWQSHRNEKGKYLSLKKSLKQKLLELQKEQTIATHAILNKQWKQCEQIINNNLTKQHEHVSDVFYTMVAKENWSTHEFEKILYDFRETWKQVTTKAADECIAIIGEPISLEVIYDENDPHVLGMRVPGFTVPGMPYGSRGKLDSKVGSEGLLVATQNEAQVEETEEKPRGLYSSLARTLRRNKIWIPSPVILFCLYIYMIFDLVFGAPGSTAFMCVYIVAKGTILILLIVPLRLYYLKEKAKAA</sequence>
<dbReference type="Proteomes" id="UP000054561">
    <property type="component" value="Unassembled WGS sequence"/>
</dbReference>
<keyword evidence="2" id="KW-1133">Transmembrane helix</keyword>
<feature type="compositionally biased region" description="Polar residues" evidence="1">
    <location>
        <begin position="96"/>
        <end position="105"/>
    </location>
</feature>
<dbReference type="GeneID" id="24269883"/>
<feature type="domain" description="Plasmodium RESA N-terminal" evidence="3">
    <location>
        <begin position="227"/>
        <end position="351"/>
    </location>
</feature>
<proteinExistence type="predicted"/>
<protein>
    <recommendedName>
        <fullName evidence="3">Plasmodium RESA N-terminal domain-containing protein</fullName>
    </recommendedName>
</protein>
<dbReference type="Pfam" id="PF09687">
    <property type="entry name" value="PRESAN"/>
    <property type="match status" value="1"/>
</dbReference>
<dbReference type="PANTHER" id="PTHR36193:SF23">
    <property type="entry name" value="PHISTB DOMAIN-CONTAINING RESA-LIKE PROTEIN 1"/>
    <property type="match status" value="1"/>
</dbReference>
<dbReference type="InterPro" id="IPR044885">
    <property type="entry name" value="PRESA_N_sf"/>
</dbReference>
<keyword evidence="2" id="KW-0472">Membrane</keyword>
<reference evidence="4 5" key="1">
    <citation type="submission" date="2014-03" db="EMBL/GenBank/DDBJ databases">
        <title>The Genome Sequence of Plasmodium fragile nilgiri.</title>
        <authorList>
            <consortium name="The Broad Institute Genomics Platform"/>
            <consortium name="The Broad Institute Genome Sequencing Center for Infectious Disease"/>
            <person name="Neafsey D."/>
            <person name="Duraisingh M."/>
            <person name="Young S.K."/>
            <person name="Zeng Q."/>
            <person name="Gargeya S."/>
            <person name="Abouelleil A."/>
            <person name="Alvarado L."/>
            <person name="Chapman S.B."/>
            <person name="Gainer-Dewar J."/>
            <person name="Goldberg J."/>
            <person name="Griggs A."/>
            <person name="Gujja S."/>
            <person name="Hansen M."/>
            <person name="Howarth C."/>
            <person name="Imamovic A."/>
            <person name="Larimer J."/>
            <person name="Pearson M."/>
            <person name="Poon T.W."/>
            <person name="Priest M."/>
            <person name="Roberts A."/>
            <person name="Saif S."/>
            <person name="Shea T."/>
            <person name="Sykes S."/>
            <person name="Wortman J."/>
            <person name="Nusbaum C."/>
            <person name="Birren B."/>
        </authorList>
    </citation>
    <scope>NUCLEOTIDE SEQUENCE [LARGE SCALE GENOMIC DNA]</scope>
    <source>
        <strain evidence="5">nilgiri</strain>
    </source>
</reference>
<evidence type="ECO:0000313" key="4">
    <source>
        <dbReference type="EMBL" id="KJP85810.1"/>
    </source>
</evidence>
<feature type="transmembrane region" description="Helical" evidence="2">
    <location>
        <begin position="435"/>
        <end position="456"/>
    </location>
</feature>
<feature type="compositionally biased region" description="Basic and acidic residues" evidence="1">
    <location>
        <begin position="81"/>
        <end position="91"/>
    </location>
</feature>
<evidence type="ECO:0000313" key="5">
    <source>
        <dbReference type="Proteomes" id="UP000054561"/>
    </source>
</evidence>
<evidence type="ECO:0000259" key="3">
    <source>
        <dbReference type="Pfam" id="PF09687"/>
    </source>
</evidence>
<gene>
    <name evidence="4" type="ORF">AK88_04569</name>
</gene>
<feature type="transmembrane region" description="Helical" evidence="2">
    <location>
        <begin position="462"/>
        <end position="487"/>
    </location>
</feature>
<dbReference type="InterPro" id="IPR006526">
    <property type="entry name" value="Export_prot_PHISTa/b/c"/>
</dbReference>
<dbReference type="InterPro" id="IPR019111">
    <property type="entry name" value="PRESA_N"/>
</dbReference>
<keyword evidence="5" id="KW-1185">Reference proteome</keyword>
<dbReference type="PANTHER" id="PTHR36193">
    <property type="entry name" value="PHISTB DOMAIN-CONTAINING RESA-LIKE PROTEIN 1"/>
    <property type="match status" value="1"/>
</dbReference>
<organism evidence="4 5">
    <name type="scientific">Plasmodium fragile</name>
    <dbReference type="NCBI Taxonomy" id="5857"/>
    <lineage>
        <taxon>Eukaryota</taxon>
        <taxon>Sar</taxon>
        <taxon>Alveolata</taxon>
        <taxon>Apicomplexa</taxon>
        <taxon>Aconoidasida</taxon>
        <taxon>Haemosporida</taxon>
        <taxon>Plasmodiidae</taxon>
        <taxon>Plasmodium</taxon>
        <taxon>Plasmodium (Plasmodium)</taxon>
    </lineage>
</organism>
<dbReference type="AlphaFoldDB" id="A0A0D9QFI7"/>
<feature type="region of interest" description="Disordered" evidence="1">
    <location>
        <begin position="81"/>
        <end position="110"/>
    </location>
</feature>
<dbReference type="NCBIfam" id="TIGR01639">
    <property type="entry name" value="P_fal_TIGR01639"/>
    <property type="match status" value="1"/>
</dbReference>
<feature type="compositionally biased region" description="Basic residues" evidence="1">
    <location>
        <begin position="147"/>
        <end position="161"/>
    </location>
</feature>
<dbReference type="Gene3D" id="6.10.280.180">
    <property type="entry name" value="Plasmodium RESA, N-terminal helical domain"/>
    <property type="match status" value="1"/>
</dbReference>
<accession>A0A0D9QFI7</accession>
<dbReference type="RefSeq" id="XP_012337602.1">
    <property type="nucleotide sequence ID" value="XM_012482179.1"/>
</dbReference>
<name>A0A0D9QFI7_PLAFR</name>
<evidence type="ECO:0000256" key="2">
    <source>
        <dbReference type="SAM" id="Phobius"/>
    </source>
</evidence>